<keyword evidence="5" id="KW-1185">Reference proteome</keyword>
<evidence type="ECO:0000256" key="1">
    <source>
        <dbReference type="SAM" id="Coils"/>
    </source>
</evidence>
<keyword evidence="2" id="KW-0472">Membrane</keyword>
<feature type="transmembrane region" description="Helical" evidence="2">
    <location>
        <begin position="12"/>
        <end position="34"/>
    </location>
</feature>
<accession>A0ABV8VX60</accession>
<dbReference type="EMBL" id="JBHSDV010000003">
    <property type="protein sequence ID" value="MFC4388231.1"/>
    <property type="molecule type" value="Genomic_DNA"/>
</dbReference>
<comment type="caution">
    <text evidence="4">The sequence shown here is derived from an EMBL/GenBank/DDBJ whole genome shotgun (WGS) entry which is preliminary data.</text>
</comment>
<proteinExistence type="predicted"/>
<evidence type="ECO:0000313" key="5">
    <source>
        <dbReference type="Proteomes" id="UP001595880"/>
    </source>
</evidence>
<protein>
    <submittedName>
        <fullName evidence="4">Sporulation membrane protein YtrI</fullName>
    </submittedName>
</protein>
<sequence length="169" mass="19825">MHIPPLYKKPSWQRFLTGVALGSFIGYLLFLFMFGQMQEDWIEENLDLRKQLQELNQNYETLLENHRVLDEKANDAMEIKEIEITFTNLKILKIDTDRILIHQLDDSIRQEANQLLGKHMDEVESNLDLLIRAIENKTIAVEPYKFQANVTRVLISEKLLLAIELEKAT</sequence>
<feature type="coiled-coil region" evidence="1">
    <location>
        <begin position="38"/>
        <end position="72"/>
    </location>
</feature>
<evidence type="ECO:0000256" key="2">
    <source>
        <dbReference type="SAM" id="Phobius"/>
    </source>
</evidence>
<gene>
    <name evidence="4" type="primary">ytrI</name>
    <name evidence="4" type="ORF">ACFOZ1_10510</name>
</gene>
<dbReference type="NCBIfam" id="NF041479">
    <property type="entry name" value="spor_membprot_YtrI"/>
    <property type="match status" value="1"/>
</dbReference>
<evidence type="ECO:0000313" key="4">
    <source>
        <dbReference type="EMBL" id="MFC4388231.1"/>
    </source>
</evidence>
<dbReference type="Proteomes" id="UP001595880">
    <property type="component" value="Unassembled WGS sequence"/>
</dbReference>
<dbReference type="InterPro" id="IPR058620">
    <property type="entry name" value="YtrI_C"/>
</dbReference>
<feature type="domain" description="Sporulation membrane protein YtrI C-terminal" evidence="3">
    <location>
        <begin position="80"/>
        <end position="165"/>
    </location>
</feature>
<dbReference type="Pfam" id="PF26347">
    <property type="entry name" value="YtrI_sporulation"/>
    <property type="match status" value="1"/>
</dbReference>
<dbReference type="InterPro" id="IPR048198">
    <property type="entry name" value="YtrI"/>
</dbReference>
<keyword evidence="2" id="KW-1133">Transmembrane helix</keyword>
<reference evidence="5" key="1">
    <citation type="journal article" date="2019" name="Int. J. Syst. Evol. Microbiol.">
        <title>The Global Catalogue of Microorganisms (GCM) 10K type strain sequencing project: providing services to taxonomists for standard genome sequencing and annotation.</title>
        <authorList>
            <consortium name="The Broad Institute Genomics Platform"/>
            <consortium name="The Broad Institute Genome Sequencing Center for Infectious Disease"/>
            <person name="Wu L."/>
            <person name="Ma J."/>
        </authorList>
    </citation>
    <scope>NUCLEOTIDE SEQUENCE [LARGE SCALE GENOMIC DNA]</scope>
    <source>
        <strain evidence="5">KACC 14058</strain>
    </source>
</reference>
<keyword evidence="1" id="KW-0175">Coiled coil</keyword>
<dbReference type="RefSeq" id="WP_390199109.1">
    <property type="nucleotide sequence ID" value="NZ_JBHSDV010000003.1"/>
</dbReference>
<organism evidence="4 5">
    <name type="scientific">Gracilibacillus marinus</name>
    <dbReference type="NCBI Taxonomy" id="630535"/>
    <lineage>
        <taxon>Bacteria</taxon>
        <taxon>Bacillati</taxon>
        <taxon>Bacillota</taxon>
        <taxon>Bacilli</taxon>
        <taxon>Bacillales</taxon>
        <taxon>Bacillaceae</taxon>
        <taxon>Gracilibacillus</taxon>
    </lineage>
</organism>
<keyword evidence="2" id="KW-0812">Transmembrane</keyword>
<name>A0ABV8VX60_9BACI</name>
<evidence type="ECO:0000259" key="3">
    <source>
        <dbReference type="Pfam" id="PF26347"/>
    </source>
</evidence>